<dbReference type="RefSeq" id="WP_080148767.1">
    <property type="nucleotide sequence ID" value="NZ_FWEU01000001.1"/>
</dbReference>
<dbReference type="Proteomes" id="UP000191133">
    <property type="component" value="Unassembled WGS sequence"/>
</dbReference>
<accession>A0A1W1GVE3</accession>
<name>A0A1W1GVE3_9GAMM</name>
<proteinExistence type="predicted"/>
<dbReference type="AlphaFoldDB" id="A0A1W1GVE3"/>
<dbReference type="InterPro" id="IPR024572">
    <property type="entry name" value="RcnB"/>
</dbReference>
<dbReference type="Gene3D" id="3.10.450.160">
    <property type="entry name" value="inner membrane protein cigr"/>
    <property type="match status" value="1"/>
</dbReference>
<gene>
    <name evidence="3" type="ORF">SAMN04488690_1011</name>
</gene>
<dbReference type="EMBL" id="FWEU01000001">
    <property type="protein sequence ID" value="SLM23322.1"/>
    <property type="molecule type" value="Genomic_DNA"/>
</dbReference>
<evidence type="ECO:0000256" key="2">
    <source>
        <dbReference type="SAM" id="SignalP"/>
    </source>
</evidence>
<feature type="chain" id="PRO_5012461420" evidence="2">
    <location>
        <begin position="25"/>
        <end position="115"/>
    </location>
</feature>
<dbReference type="Pfam" id="PF11776">
    <property type="entry name" value="RcnB"/>
    <property type="match status" value="1"/>
</dbReference>
<protein>
    <submittedName>
        <fullName evidence="3">Regulator RcnB of Ni and Co efflux</fullName>
    </submittedName>
</protein>
<evidence type="ECO:0000313" key="3">
    <source>
        <dbReference type="EMBL" id="SLM23322.1"/>
    </source>
</evidence>
<keyword evidence="2" id="KW-0732">Signal</keyword>
<feature type="signal peptide" evidence="2">
    <location>
        <begin position="1"/>
        <end position="24"/>
    </location>
</feature>
<sequence>MKTRHLLGIALGAAITLMAATAWADPPHHARGNGPPPHAGGPHNRDAPPPGWQKKAWRRGDRLPWAEVDRRYWVDDYAHYRLRDPGRGQRWVRQSDTEYLLVEIATGVIIDALRR</sequence>
<organism evidence="3 4">
    <name type="scientific">Stenotrophomonas indicatrix</name>
    <dbReference type="NCBI Taxonomy" id="2045451"/>
    <lineage>
        <taxon>Bacteria</taxon>
        <taxon>Pseudomonadati</taxon>
        <taxon>Pseudomonadota</taxon>
        <taxon>Gammaproteobacteria</taxon>
        <taxon>Lysobacterales</taxon>
        <taxon>Lysobacteraceae</taxon>
        <taxon>Stenotrophomonas</taxon>
    </lineage>
</organism>
<reference evidence="4" key="1">
    <citation type="submission" date="2016-10" db="EMBL/GenBank/DDBJ databases">
        <authorList>
            <person name="Varghese N."/>
        </authorList>
    </citation>
    <scope>NUCLEOTIDE SEQUENCE [LARGE SCALE GENOMIC DNA]</scope>
    <source>
        <strain evidence="4">92MFCol6.1</strain>
    </source>
</reference>
<feature type="region of interest" description="Disordered" evidence="1">
    <location>
        <begin position="25"/>
        <end position="58"/>
    </location>
</feature>
<evidence type="ECO:0000313" key="4">
    <source>
        <dbReference type="Proteomes" id="UP000191133"/>
    </source>
</evidence>
<evidence type="ECO:0000256" key="1">
    <source>
        <dbReference type="SAM" id="MobiDB-lite"/>
    </source>
</evidence>